<dbReference type="EMBL" id="JACGWM010000557">
    <property type="protein sequence ID" value="KAL0302471.1"/>
    <property type="molecule type" value="Genomic_DNA"/>
</dbReference>
<comment type="caution">
    <text evidence="2">The sequence shown here is derived from an EMBL/GenBank/DDBJ whole genome shotgun (WGS) entry which is preliminary data.</text>
</comment>
<accession>A0AAW2K8R5</accession>
<dbReference type="InterPro" id="IPR000477">
    <property type="entry name" value="RT_dom"/>
</dbReference>
<evidence type="ECO:0000313" key="2">
    <source>
        <dbReference type="EMBL" id="KAL0302471.1"/>
    </source>
</evidence>
<proteinExistence type="predicted"/>
<gene>
    <name evidence="2" type="ORF">Scaly_3030600</name>
</gene>
<name>A0AAW2K8R5_9LAMI</name>
<dbReference type="AlphaFoldDB" id="A0AAW2K8R5"/>
<feature type="domain" description="Reverse transcriptase" evidence="1">
    <location>
        <begin position="421"/>
        <end position="549"/>
    </location>
</feature>
<dbReference type="PANTHER" id="PTHR33710">
    <property type="entry name" value="BNAC02G09200D PROTEIN"/>
    <property type="match status" value="1"/>
</dbReference>
<evidence type="ECO:0000259" key="1">
    <source>
        <dbReference type="Pfam" id="PF00078"/>
    </source>
</evidence>
<sequence>MIQAHENLMQVNLGWCDFHVHVHDLSLSKLNFGIAKFIDNRLGTETPYGPWICVPLPVRRTPLPPRITSSQNGATPLAGARRVALSLALHVGFEFQLRSIFHCALRQATCNIIHEAGGADEALASLNQDWRICKLARDGPGGLRTPLFFLRQRMRCIPADRNENHSLELLGVGAPWTVRTLCKLGAEDRGSLGVTVGNFPQTVRERLDRACCNDEWFSLFPEAVVTHIHDSCSDHVAVLLASDGDHSHGAKSKYSCFRFEAAWLRSEDCKAMIEKAWEGELGELRNLMSSSILSQTRRLLVLYEREETMWKQRGNVLWLNEGDRNTSFFHGRATESRQRQEIKKLKKNDGTYVERETDLQEVILEYFSIIFTSSLPNSGVIEEIVACIEPNVSEAMNEDLIRPFTSKEVKLSLDATHPLKSPVPNGRGLRQGDPLSPYLFLFYAKAFSGMLRKAEEEGAIHGVRVCRGGPRVTHLLFTYDKLIFCDANREALELIRGLLVKFESDSGLQVNYQKCAVVFSRNGPLHIQEELTGLLKVVRITKHDKYLGLPFVVGR</sequence>
<organism evidence="2">
    <name type="scientific">Sesamum calycinum</name>
    <dbReference type="NCBI Taxonomy" id="2727403"/>
    <lineage>
        <taxon>Eukaryota</taxon>
        <taxon>Viridiplantae</taxon>
        <taxon>Streptophyta</taxon>
        <taxon>Embryophyta</taxon>
        <taxon>Tracheophyta</taxon>
        <taxon>Spermatophyta</taxon>
        <taxon>Magnoliopsida</taxon>
        <taxon>eudicotyledons</taxon>
        <taxon>Gunneridae</taxon>
        <taxon>Pentapetalae</taxon>
        <taxon>asterids</taxon>
        <taxon>lamiids</taxon>
        <taxon>Lamiales</taxon>
        <taxon>Pedaliaceae</taxon>
        <taxon>Sesamum</taxon>
    </lineage>
</organism>
<protein>
    <recommendedName>
        <fullName evidence="1">Reverse transcriptase domain-containing protein</fullName>
    </recommendedName>
</protein>
<dbReference type="PANTHER" id="PTHR33710:SF71">
    <property type="entry name" value="ENDONUCLEASE_EXONUCLEASE_PHOSPHATASE DOMAIN-CONTAINING PROTEIN"/>
    <property type="match status" value="1"/>
</dbReference>
<reference evidence="2" key="2">
    <citation type="journal article" date="2024" name="Plant">
        <title>Genomic evolution and insights into agronomic trait innovations of Sesamum species.</title>
        <authorList>
            <person name="Miao H."/>
            <person name="Wang L."/>
            <person name="Qu L."/>
            <person name="Liu H."/>
            <person name="Sun Y."/>
            <person name="Le M."/>
            <person name="Wang Q."/>
            <person name="Wei S."/>
            <person name="Zheng Y."/>
            <person name="Lin W."/>
            <person name="Duan Y."/>
            <person name="Cao H."/>
            <person name="Xiong S."/>
            <person name="Wang X."/>
            <person name="Wei L."/>
            <person name="Li C."/>
            <person name="Ma Q."/>
            <person name="Ju M."/>
            <person name="Zhao R."/>
            <person name="Li G."/>
            <person name="Mu C."/>
            <person name="Tian Q."/>
            <person name="Mei H."/>
            <person name="Zhang T."/>
            <person name="Gao T."/>
            <person name="Zhang H."/>
        </authorList>
    </citation>
    <scope>NUCLEOTIDE SEQUENCE</scope>
    <source>
        <strain evidence="2">KEN8</strain>
    </source>
</reference>
<dbReference type="Pfam" id="PF00078">
    <property type="entry name" value="RVT_1"/>
    <property type="match status" value="1"/>
</dbReference>
<reference evidence="2" key="1">
    <citation type="submission" date="2020-06" db="EMBL/GenBank/DDBJ databases">
        <authorList>
            <person name="Li T."/>
            <person name="Hu X."/>
            <person name="Zhang T."/>
            <person name="Song X."/>
            <person name="Zhang H."/>
            <person name="Dai N."/>
            <person name="Sheng W."/>
            <person name="Hou X."/>
            <person name="Wei L."/>
        </authorList>
    </citation>
    <scope>NUCLEOTIDE SEQUENCE</scope>
    <source>
        <strain evidence="2">KEN8</strain>
        <tissue evidence="2">Leaf</tissue>
    </source>
</reference>